<comment type="caution">
    <text evidence="2">The sequence shown here is derived from an EMBL/GenBank/DDBJ whole genome shotgun (WGS) entry which is preliminary data.</text>
</comment>
<evidence type="ECO:0000313" key="3">
    <source>
        <dbReference type="Proteomes" id="UP000727857"/>
    </source>
</evidence>
<dbReference type="AlphaFoldDB" id="A0A940ICU4"/>
<proteinExistence type="predicted"/>
<evidence type="ECO:0000256" key="1">
    <source>
        <dbReference type="SAM" id="Phobius"/>
    </source>
</evidence>
<keyword evidence="1" id="KW-1133">Transmembrane helix</keyword>
<feature type="transmembrane region" description="Helical" evidence="1">
    <location>
        <begin position="6"/>
        <end position="29"/>
    </location>
</feature>
<organism evidence="2 3">
    <name type="scientific">Candidatus Stercoripulliclostridium pullicola</name>
    <dbReference type="NCBI Taxonomy" id="2840953"/>
    <lineage>
        <taxon>Bacteria</taxon>
        <taxon>Bacillati</taxon>
        <taxon>Bacillota</taxon>
        <taxon>Clostridia</taxon>
        <taxon>Eubacteriales</taxon>
        <taxon>Candidatus Stercoripulliclostridium</taxon>
    </lineage>
</organism>
<gene>
    <name evidence="2" type="ORF">IAB16_01945</name>
</gene>
<dbReference type="InterPro" id="IPR046690">
    <property type="entry name" value="DUF6560"/>
</dbReference>
<evidence type="ECO:0000313" key="2">
    <source>
        <dbReference type="EMBL" id="MBO8423775.1"/>
    </source>
</evidence>
<keyword evidence="1" id="KW-0812">Transmembrane</keyword>
<dbReference type="Proteomes" id="UP000727857">
    <property type="component" value="Unassembled WGS sequence"/>
</dbReference>
<accession>A0A940ICU4</accession>
<sequence length="410" mass="45160">MLAEIIIYILFALSACIAAIVTVAAIRAYKAAKADYADSAASRTVIRKDAVFYFISVFIAVWALLFMVSALAFKDTPAAGIPIAVVFFAAETGCVFLLRNAINWKIELEEDSLTHTDLFGRQNIYAYSDLTRRPWFGGYRYYARGKFVFGVGFVRGGAAYLNKIMESCGEERRLSVAVKKWESDPATVYARALEVERVFRKTATANDKSLVDALIAEVNATGAISAEYVADILRAKPEDERILASIAEKIPRFDDKNMQAKLVEASAVQGNVAAVPAIIGAYRLLNDEQVSLYGAKYDKALAAIGDEKYSRDYRELIFDGNGAEIFAELMRALVKRNTPGLKEELTARLEAYLEGEGGCADLAASNMLRALALTEYDETVRALLERVSLRAPSPEVCALAEELCFAYKQI</sequence>
<name>A0A940ICU4_9FIRM</name>
<reference evidence="2" key="2">
    <citation type="journal article" date="2021" name="PeerJ">
        <title>Extensive microbial diversity within the chicken gut microbiome revealed by metagenomics and culture.</title>
        <authorList>
            <person name="Gilroy R."/>
            <person name="Ravi A."/>
            <person name="Getino M."/>
            <person name="Pursley I."/>
            <person name="Horton D.L."/>
            <person name="Alikhan N.F."/>
            <person name="Baker D."/>
            <person name="Gharbi K."/>
            <person name="Hall N."/>
            <person name="Watson M."/>
            <person name="Adriaenssens E.M."/>
            <person name="Foster-Nyarko E."/>
            <person name="Jarju S."/>
            <person name="Secka A."/>
            <person name="Antonio M."/>
            <person name="Oren A."/>
            <person name="Chaudhuri R.R."/>
            <person name="La Ragione R."/>
            <person name="Hildebrand F."/>
            <person name="Pallen M.J."/>
        </authorList>
    </citation>
    <scope>NUCLEOTIDE SEQUENCE</scope>
    <source>
        <strain evidence="2">517</strain>
    </source>
</reference>
<dbReference type="Pfam" id="PF20197">
    <property type="entry name" value="DUF6560"/>
    <property type="match status" value="1"/>
</dbReference>
<feature type="transmembrane region" description="Helical" evidence="1">
    <location>
        <begin position="50"/>
        <end position="73"/>
    </location>
</feature>
<protein>
    <submittedName>
        <fullName evidence="2">Uncharacterized protein</fullName>
    </submittedName>
</protein>
<reference evidence="2" key="1">
    <citation type="submission" date="2020-10" db="EMBL/GenBank/DDBJ databases">
        <authorList>
            <person name="Gilroy R."/>
        </authorList>
    </citation>
    <scope>NUCLEOTIDE SEQUENCE</scope>
    <source>
        <strain evidence="2">517</strain>
    </source>
</reference>
<dbReference type="EMBL" id="JADINF010000048">
    <property type="protein sequence ID" value="MBO8423775.1"/>
    <property type="molecule type" value="Genomic_DNA"/>
</dbReference>
<keyword evidence="1" id="KW-0472">Membrane</keyword>
<feature type="transmembrane region" description="Helical" evidence="1">
    <location>
        <begin position="79"/>
        <end position="98"/>
    </location>
</feature>